<feature type="compositionally biased region" description="Basic and acidic residues" evidence="1">
    <location>
        <begin position="63"/>
        <end position="73"/>
    </location>
</feature>
<evidence type="ECO:0000256" key="1">
    <source>
        <dbReference type="SAM" id="MobiDB-lite"/>
    </source>
</evidence>
<dbReference type="EMBL" id="CP137305">
    <property type="protein sequence ID" value="WQF75710.1"/>
    <property type="molecule type" value="Genomic_DNA"/>
</dbReference>
<evidence type="ECO:0000313" key="3">
    <source>
        <dbReference type="Proteomes" id="UP001322277"/>
    </source>
</evidence>
<accession>A0AAX4HXN2</accession>
<organism evidence="2 3">
    <name type="scientific">Colletotrichum destructivum</name>
    <dbReference type="NCBI Taxonomy" id="34406"/>
    <lineage>
        <taxon>Eukaryota</taxon>
        <taxon>Fungi</taxon>
        <taxon>Dikarya</taxon>
        <taxon>Ascomycota</taxon>
        <taxon>Pezizomycotina</taxon>
        <taxon>Sordariomycetes</taxon>
        <taxon>Hypocreomycetidae</taxon>
        <taxon>Glomerellales</taxon>
        <taxon>Glomerellaceae</taxon>
        <taxon>Colletotrichum</taxon>
        <taxon>Colletotrichum destructivum species complex</taxon>
    </lineage>
</organism>
<keyword evidence="3" id="KW-1185">Reference proteome</keyword>
<dbReference type="GeneID" id="87937227"/>
<dbReference type="AlphaFoldDB" id="A0AAX4HXN2"/>
<feature type="region of interest" description="Disordered" evidence="1">
    <location>
        <begin position="40"/>
        <end position="73"/>
    </location>
</feature>
<gene>
    <name evidence="2" type="ORF">CDEST_00724</name>
</gene>
<evidence type="ECO:0000313" key="2">
    <source>
        <dbReference type="EMBL" id="WQF75710.1"/>
    </source>
</evidence>
<dbReference type="KEGG" id="cdet:87937227"/>
<name>A0AAX4HXN2_9PEZI</name>
<dbReference type="Proteomes" id="UP001322277">
    <property type="component" value="Chromosome 1"/>
</dbReference>
<dbReference type="RefSeq" id="XP_062772934.1">
    <property type="nucleotide sequence ID" value="XM_062916883.1"/>
</dbReference>
<reference evidence="3" key="1">
    <citation type="journal article" date="2023" name="bioRxiv">
        <title>Complete genome of the Medicago anthracnose fungus, Colletotrichum destructivum, reveals a mini-chromosome-like region within a core chromosome.</title>
        <authorList>
            <person name="Lapalu N."/>
            <person name="Simon A."/>
            <person name="Lu A."/>
            <person name="Plaumann P.-L."/>
            <person name="Amselem J."/>
            <person name="Pigne S."/>
            <person name="Auger A."/>
            <person name="Koch C."/>
            <person name="Dallery J.-F."/>
            <person name="O'Connell R.J."/>
        </authorList>
    </citation>
    <scope>NUCLEOTIDE SEQUENCE [LARGE SCALE GENOMIC DNA]</scope>
    <source>
        <strain evidence="3">CBS 520.97</strain>
    </source>
</reference>
<sequence>MQEDYIGLIGEVATEADNRARKTLSPLLREFYKKLDAALTPAPEEDAASQAIDLEMAGGGSEDEYRPDSEESD</sequence>
<protein>
    <submittedName>
        <fullName evidence="2">Uncharacterized protein</fullName>
    </submittedName>
</protein>
<proteinExistence type="predicted"/>